<keyword evidence="5 7" id="KW-1133">Transmembrane helix</keyword>
<evidence type="ECO:0000256" key="1">
    <source>
        <dbReference type="ARBA" id="ARBA00004651"/>
    </source>
</evidence>
<dbReference type="GO" id="GO:0005886">
    <property type="term" value="C:plasma membrane"/>
    <property type="evidence" value="ECO:0007669"/>
    <property type="project" value="UniProtKB-SubCell"/>
</dbReference>
<evidence type="ECO:0000256" key="7">
    <source>
        <dbReference type="RuleBase" id="RU368041"/>
    </source>
</evidence>
<dbReference type="GO" id="GO:0002028">
    <property type="term" value="P:regulation of sodium ion transport"/>
    <property type="evidence" value="ECO:0007669"/>
    <property type="project" value="UniProtKB-UniRule"/>
</dbReference>
<evidence type="ECO:0000256" key="6">
    <source>
        <dbReference type="ARBA" id="ARBA00023136"/>
    </source>
</evidence>
<proteinExistence type="inferred from homology"/>
<dbReference type="EMBL" id="VBQZ03000024">
    <property type="protein sequence ID" value="MXQ85120.1"/>
    <property type="molecule type" value="Genomic_DNA"/>
</dbReference>
<keyword evidence="6 7" id="KW-0472">Membrane</keyword>
<evidence type="ECO:0000256" key="3">
    <source>
        <dbReference type="ARBA" id="ARBA00022475"/>
    </source>
</evidence>
<reference evidence="8" key="1">
    <citation type="submission" date="2019-10" db="EMBL/GenBank/DDBJ databases">
        <title>The sequence and de novo assembly of the wild yak genome.</title>
        <authorList>
            <person name="Liu Y."/>
        </authorList>
    </citation>
    <scope>NUCLEOTIDE SEQUENCE [LARGE SCALE GENOMIC DNA]</scope>
    <source>
        <strain evidence="8">WY2019</strain>
    </source>
</reference>
<dbReference type="AlphaFoldDB" id="A0A6B0R617"/>
<accession>A0A6B0R617</accession>
<comment type="subcellular location">
    <subcellularLocation>
        <location evidence="1 7">Cell membrane</location>
        <topology evidence="1 7">Multi-pass membrane protein</topology>
    </subcellularLocation>
</comment>
<evidence type="ECO:0000313" key="9">
    <source>
        <dbReference type="Proteomes" id="UP000322234"/>
    </source>
</evidence>
<name>A0A6B0R617_9CETA</name>
<evidence type="ECO:0000313" key="8">
    <source>
        <dbReference type="EMBL" id="MXQ85120.1"/>
    </source>
</evidence>
<dbReference type="InterPro" id="IPR008516">
    <property type="entry name" value="Na/K-Atpase_Interacting"/>
</dbReference>
<gene>
    <name evidence="8" type="ORF">E5288_WYG004153</name>
</gene>
<evidence type="ECO:0000256" key="2">
    <source>
        <dbReference type="ARBA" id="ARBA00006364"/>
    </source>
</evidence>
<comment type="caution">
    <text evidence="8">The sequence shown here is derived from an EMBL/GenBank/DDBJ whole genome shotgun (WGS) entry which is preliminary data.</text>
</comment>
<evidence type="ECO:0000256" key="5">
    <source>
        <dbReference type="ARBA" id="ARBA00022989"/>
    </source>
</evidence>
<keyword evidence="4 7" id="KW-0812">Transmembrane</keyword>
<dbReference type="Proteomes" id="UP000322234">
    <property type="component" value="Unassembled WGS sequence"/>
</dbReference>
<keyword evidence="3 7" id="KW-1003">Cell membrane</keyword>
<protein>
    <recommendedName>
        <fullName evidence="7">Sodium/potassium-transporting ATPase subunit beta-1-interacting protein</fullName>
        <shortName evidence="7">Na(+)/K(+)-transporting ATPase subunit beta-1-interacting protein</shortName>
    </recommendedName>
</protein>
<dbReference type="Pfam" id="PF05640">
    <property type="entry name" value="NKAIN"/>
    <property type="match status" value="2"/>
</dbReference>
<dbReference type="PANTHER" id="PTHR13084">
    <property type="entry name" value="T-CELL LYMPHOMA BREAKPOINT-ASSOCIATED TARGET 1-RELATED"/>
    <property type="match status" value="1"/>
</dbReference>
<comment type="similarity">
    <text evidence="2 7">Belongs to the NKAIN family.</text>
</comment>
<feature type="transmembrane region" description="Helical" evidence="7">
    <location>
        <begin position="95"/>
        <end position="114"/>
    </location>
</feature>
<comment type="caution">
    <text evidence="7">Lacks conserved residue(s) required for the propagation of feature annotation.</text>
</comment>
<evidence type="ECO:0000256" key="4">
    <source>
        <dbReference type="ARBA" id="ARBA00022692"/>
    </source>
</evidence>
<keyword evidence="9" id="KW-1185">Reference proteome</keyword>
<dbReference type="PANTHER" id="PTHR13084:SF5">
    <property type="entry name" value="SODIUM_POTASSIUM-TRANSPORTING ATPASE SUBUNIT BETA-1-INTERACTING PROTEIN 4"/>
    <property type="match status" value="1"/>
</dbReference>
<organism evidence="8 9">
    <name type="scientific">Bos mutus</name>
    <name type="common">wild yak</name>
    <dbReference type="NCBI Taxonomy" id="72004"/>
    <lineage>
        <taxon>Eukaryota</taxon>
        <taxon>Metazoa</taxon>
        <taxon>Chordata</taxon>
        <taxon>Craniata</taxon>
        <taxon>Vertebrata</taxon>
        <taxon>Euteleostomi</taxon>
        <taxon>Mammalia</taxon>
        <taxon>Eutheria</taxon>
        <taxon>Laurasiatheria</taxon>
        <taxon>Artiodactyla</taxon>
        <taxon>Ruminantia</taxon>
        <taxon>Pecora</taxon>
        <taxon>Bovidae</taxon>
        <taxon>Bovinae</taxon>
        <taxon>Bos</taxon>
    </lineage>
</organism>
<sequence>MHFAMPTWCRLSLCECWVSSGGFDQIVHRALVPNVLMPVHPFLRYNASRLSVIEAAPKDRAGTLGRCSGRCTLIFLCTFQLVTTQELQMFNLLGYQWAPILATFACIVVILGLFSTIQCRPSYIVVVIKLGANWQPSPCRQLFMVIFGVDFGGALEFRPHMLSLIIGGSMAGRTSGWPGSSGQTAILEYGHMEALHSTLQTLLVLMGFICACHVVSVTTKEEVSCKFDFIGGFDPFPLYHINEKPSNL</sequence>